<keyword evidence="1 4" id="KW-0489">Methyltransferase</keyword>
<sequence>MSHDPDEAARVRAGQALAAGDPTGWFEPLYADVESGDAVLPWNRTEAAPELARWVAGRPGEGRSALVVGCGMGYDAELLAASGYTTSAFDVSPSAIKAVLNRFPDTAVSYRTADLLDPPPEYHHAFDLVLEYLTVQSMPRAVREEAITSVAGFVAPGGRLLLGSTAAEAVDLPDGPPWPLDRGEVESFARDGLVLDSLDRVRDGRFWWAELTRNG</sequence>
<dbReference type="AlphaFoldDB" id="A0A840IPW1"/>
<dbReference type="Gene3D" id="3.40.50.150">
    <property type="entry name" value="Vaccinia Virus protein VP39"/>
    <property type="match status" value="1"/>
</dbReference>
<dbReference type="SUPFAM" id="SSF53335">
    <property type="entry name" value="S-adenosyl-L-methionine-dependent methyltransferases"/>
    <property type="match status" value="1"/>
</dbReference>
<dbReference type="PANTHER" id="PTHR43464">
    <property type="entry name" value="METHYLTRANSFERASE"/>
    <property type="match status" value="1"/>
</dbReference>
<accession>A0A840IPW1</accession>
<organism evidence="4 5">
    <name type="scientific">Amycolatopsis jiangsuensis</name>
    <dbReference type="NCBI Taxonomy" id="1181879"/>
    <lineage>
        <taxon>Bacteria</taxon>
        <taxon>Bacillati</taxon>
        <taxon>Actinomycetota</taxon>
        <taxon>Actinomycetes</taxon>
        <taxon>Pseudonocardiales</taxon>
        <taxon>Pseudonocardiaceae</taxon>
        <taxon>Amycolatopsis</taxon>
    </lineage>
</organism>
<evidence type="ECO:0000313" key="4">
    <source>
        <dbReference type="EMBL" id="MBB4683495.1"/>
    </source>
</evidence>
<dbReference type="Pfam" id="PF05724">
    <property type="entry name" value="TPMT"/>
    <property type="match status" value="1"/>
</dbReference>
<proteinExistence type="predicted"/>
<dbReference type="InterPro" id="IPR008854">
    <property type="entry name" value="TPMT"/>
</dbReference>
<dbReference type="Proteomes" id="UP000581769">
    <property type="component" value="Unassembled WGS sequence"/>
</dbReference>
<evidence type="ECO:0000256" key="1">
    <source>
        <dbReference type="ARBA" id="ARBA00022603"/>
    </source>
</evidence>
<dbReference type="PANTHER" id="PTHR43464:SF19">
    <property type="entry name" value="UBIQUINONE BIOSYNTHESIS O-METHYLTRANSFERASE, MITOCHONDRIAL"/>
    <property type="match status" value="1"/>
</dbReference>
<evidence type="ECO:0000313" key="5">
    <source>
        <dbReference type="Proteomes" id="UP000581769"/>
    </source>
</evidence>
<dbReference type="GO" id="GO:0032259">
    <property type="term" value="P:methylation"/>
    <property type="evidence" value="ECO:0007669"/>
    <property type="project" value="UniProtKB-KW"/>
</dbReference>
<evidence type="ECO:0000256" key="2">
    <source>
        <dbReference type="ARBA" id="ARBA00022679"/>
    </source>
</evidence>
<dbReference type="InterPro" id="IPR029063">
    <property type="entry name" value="SAM-dependent_MTases_sf"/>
</dbReference>
<keyword evidence="2 4" id="KW-0808">Transferase</keyword>
<comment type="caution">
    <text evidence="4">The sequence shown here is derived from an EMBL/GenBank/DDBJ whole genome shotgun (WGS) entry which is preliminary data.</text>
</comment>
<dbReference type="EMBL" id="JACHMG010000001">
    <property type="protein sequence ID" value="MBB4683495.1"/>
    <property type="molecule type" value="Genomic_DNA"/>
</dbReference>
<dbReference type="GO" id="GO:0008757">
    <property type="term" value="F:S-adenosylmethionine-dependent methyltransferase activity"/>
    <property type="evidence" value="ECO:0007669"/>
    <property type="project" value="InterPro"/>
</dbReference>
<name>A0A840IPW1_9PSEU</name>
<protein>
    <submittedName>
        <fullName evidence="4">SAM-dependent methyltransferase</fullName>
    </submittedName>
</protein>
<dbReference type="CDD" id="cd02440">
    <property type="entry name" value="AdoMet_MTases"/>
    <property type="match status" value="1"/>
</dbReference>
<dbReference type="RefSeq" id="WP_184778024.1">
    <property type="nucleotide sequence ID" value="NZ_JACHMG010000001.1"/>
</dbReference>
<evidence type="ECO:0000256" key="3">
    <source>
        <dbReference type="ARBA" id="ARBA00022691"/>
    </source>
</evidence>
<keyword evidence="3" id="KW-0949">S-adenosyl-L-methionine</keyword>
<keyword evidence="5" id="KW-1185">Reference proteome</keyword>
<reference evidence="4 5" key="1">
    <citation type="submission" date="2020-08" db="EMBL/GenBank/DDBJ databases">
        <title>Sequencing the genomes of 1000 actinobacteria strains.</title>
        <authorList>
            <person name="Klenk H.-P."/>
        </authorList>
    </citation>
    <scope>NUCLEOTIDE SEQUENCE [LARGE SCALE GENOMIC DNA]</scope>
    <source>
        <strain evidence="4 5">DSM 45859</strain>
    </source>
</reference>
<gene>
    <name evidence="4" type="ORF">BJY18_000980</name>
</gene>